<keyword evidence="2" id="KW-0472">Membrane</keyword>
<keyword evidence="2" id="KW-1133">Transmembrane helix</keyword>
<gene>
    <name evidence="3" type="ORF">GSI_09188</name>
</gene>
<accession>A0A2G8S5S5</accession>
<dbReference type="OrthoDB" id="3352285at2759"/>
<feature type="compositionally biased region" description="Pro residues" evidence="1">
    <location>
        <begin position="225"/>
        <end position="234"/>
    </location>
</feature>
<feature type="transmembrane region" description="Helical" evidence="2">
    <location>
        <begin position="32"/>
        <end position="56"/>
    </location>
</feature>
<dbReference type="Proteomes" id="UP000230002">
    <property type="component" value="Unassembled WGS sequence"/>
</dbReference>
<protein>
    <submittedName>
        <fullName evidence="3">Uncharacterized protein</fullName>
    </submittedName>
</protein>
<evidence type="ECO:0000256" key="2">
    <source>
        <dbReference type="SAM" id="Phobius"/>
    </source>
</evidence>
<name>A0A2G8S5S5_9APHY</name>
<keyword evidence="2" id="KW-0812">Transmembrane</keyword>
<feature type="region of interest" description="Disordered" evidence="1">
    <location>
        <begin position="220"/>
        <end position="296"/>
    </location>
</feature>
<dbReference type="AlphaFoldDB" id="A0A2G8S5S5"/>
<feature type="transmembrane region" description="Helical" evidence="2">
    <location>
        <begin position="68"/>
        <end position="89"/>
    </location>
</feature>
<evidence type="ECO:0000313" key="4">
    <source>
        <dbReference type="Proteomes" id="UP000230002"/>
    </source>
</evidence>
<comment type="caution">
    <text evidence="3">The sequence shown here is derived from an EMBL/GenBank/DDBJ whole genome shotgun (WGS) entry which is preliminary data.</text>
</comment>
<evidence type="ECO:0000256" key="1">
    <source>
        <dbReference type="SAM" id="MobiDB-lite"/>
    </source>
</evidence>
<keyword evidence="4" id="KW-1185">Reference proteome</keyword>
<organism evidence="3 4">
    <name type="scientific">Ganoderma sinense ZZ0214-1</name>
    <dbReference type="NCBI Taxonomy" id="1077348"/>
    <lineage>
        <taxon>Eukaryota</taxon>
        <taxon>Fungi</taxon>
        <taxon>Dikarya</taxon>
        <taxon>Basidiomycota</taxon>
        <taxon>Agaricomycotina</taxon>
        <taxon>Agaricomycetes</taxon>
        <taxon>Polyporales</taxon>
        <taxon>Polyporaceae</taxon>
        <taxon>Ganoderma</taxon>
    </lineage>
</organism>
<feature type="compositionally biased region" description="Basic and acidic residues" evidence="1">
    <location>
        <begin position="246"/>
        <end position="277"/>
    </location>
</feature>
<sequence length="296" mass="32442">MGSWKPFCHLVSYQIPAFQDISEDRDHGQPKFAVFDIVLGTIYTVACAIEVFGVIAATTQRVAMVRTYAILALVAAVAIVGAAFLRVIIHFVYKNGLISECEQVAQGQGVTFRFGIWGPRVSDRLNAADAATFCNNAWNRDSLDEILFLIFEILFAIFFTVIAWAYYHQVLDPTSAANVSRTPANPFRGGPAGQYPDHYNRPYDAEGAYAASPWQQQNVGALPQYAPPPGPPPSHSDMGYGVGMGHDNKDKDGNAMKGERDVDVKGDNESDVTKFDDPFADFDGPSKSKTPPPHQF</sequence>
<evidence type="ECO:0000313" key="3">
    <source>
        <dbReference type="EMBL" id="PIL29139.1"/>
    </source>
</evidence>
<feature type="transmembrane region" description="Helical" evidence="2">
    <location>
        <begin position="146"/>
        <end position="167"/>
    </location>
</feature>
<reference evidence="3 4" key="1">
    <citation type="journal article" date="2015" name="Sci. Rep.">
        <title>Chromosome-level genome map provides insights into diverse defense mechanisms in the medicinal fungus Ganoderma sinense.</title>
        <authorList>
            <person name="Zhu Y."/>
            <person name="Xu J."/>
            <person name="Sun C."/>
            <person name="Zhou S."/>
            <person name="Xu H."/>
            <person name="Nelson D.R."/>
            <person name="Qian J."/>
            <person name="Song J."/>
            <person name="Luo H."/>
            <person name="Xiang L."/>
            <person name="Li Y."/>
            <person name="Xu Z."/>
            <person name="Ji A."/>
            <person name="Wang L."/>
            <person name="Lu S."/>
            <person name="Hayward A."/>
            <person name="Sun W."/>
            <person name="Li X."/>
            <person name="Schwartz D.C."/>
            <person name="Wang Y."/>
            <person name="Chen S."/>
        </authorList>
    </citation>
    <scope>NUCLEOTIDE SEQUENCE [LARGE SCALE GENOMIC DNA]</scope>
    <source>
        <strain evidence="3 4">ZZ0214-1</strain>
    </source>
</reference>
<dbReference type="EMBL" id="AYKW01000023">
    <property type="protein sequence ID" value="PIL29139.1"/>
    <property type="molecule type" value="Genomic_DNA"/>
</dbReference>
<proteinExistence type="predicted"/>